<keyword evidence="8 10" id="KW-0238">DNA-binding</keyword>
<comment type="function">
    <text evidence="10">Regulates arginine biosynthesis genes.</text>
</comment>
<keyword evidence="14" id="KW-1185">Reference proteome</keyword>
<dbReference type="Gene3D" id="1.10.10.10">
    <property type="entry name" value="Winged helix-like DNA-binding domain superfamily/Winged helix DNA-binding domain"/>
    <property type="match status" value="1"/>
</dbReference>
<comment type="subcellular location">
    <subcellularLocation>
        <location evidence="1 10">Cytoplasm</location>
    </subcellularLocation>
</comment>
<evidence type="ECO:0000256" key="5">
    <source>
        <dbReference type="ARBA" id="ARBA00022490"/>
    </source>
</evidence>
<accession>A0ABZ0GJZ9</accession>
<keyword evidence="10" id="KW-0678">Repressor</keyword>
<dbReference type="InterPro" id="IPR001669">
    <property type="entry name" value="Arg_repress"/>
</dbReference>
<evidence type="ECO:0000256" key="7">
    <source>
        <dbReference type="ARBA" id="ARBA00023015"/>
    </source>
</evidence>
<comment type="pathway">
    <text evidence="2 10">Amino-acid biosynthesis; L-arginine biosynthesis [regulation].</text>
</comment>
<keyword evidence="7 10" id="KW-0805">Transcription regulation</keyword>
<dbReference type="InterPro" id="IPR036388">
    <property type="entry name" value="WH-like_DNA-bd_sf"/>
</dbReference>
<dbReference type="InterPro" id="IPR036251">
    <property type="entry name" value="Arg_repress_C_sf"/>
</dbReference>
<evidence type="ECO:0000256" key="10">
    <source>
        <dbReference type="HAMAP-Rule" id="MF_00173"/>
    </source>
</evidence>
<evidence type="ECO:0000256" key="4">
    <source>
        <dbReference type="ARBA" id="ARBA00021148"/>
    </source>
</evidence>
<evidence type="ECO:0000259" key="12">
    <source>
        <dbReference type="Pfam" id="PF02863"/>
    </source>
</evidence>
<name>A0ABZ0GJZ9_9GAMM</name>
<dbReference type="EMBL" id="CP136600">
    <property type="protein sequence ID" value="WOH36177.1"/>
    <property type="molecule type" value="Genomic_DNA"/>
</dbReference>
<gene>
    <name evidence="10" type="primary">argR</name>
    <name evidence="13" type="ORF">RI844_12435</name>
</gene>
<evidence type="ECO:0000256" key="9">
    <source>
        <dbReference type="ARBA" id="ARBA00023163"/>
    </source>
</evidence>
<dbReference type="SUPFAM" id="SSF46785">
    <property type="entry name" value="Winged helix' DNA-binding domain"/>
    <property type="match status" value="1"/>
</dbReference>
<keyword evidence="9 10" id="KW-0804">Transcription</keyword>
<dbReference type="SUPFAM" id="SSF55252">
    <property type="entry name" value="C-terminal domain of arginine repressor"/>
    <property type="match status" value="1"/>
</dbReference>
<dbReference type="Proteomes" id="UP001301442">
    <property type="component" value="Chromosome"/>
</dbReference>
<dbReference type="Gene3D" id="3.30.1360.40">
    <property type="match status" value="1"/>
</dbReference>
<dbReference type="RefSeq" id="WP_348394991.1">
    <property type="nucleotide sequence ID" value="NZ_CP136600.1"/>
</dbReference>
<dbReference type="PRINTS" id="PR01467">
    <property type="entry name" value="ARGREPRESSOR"/>
</dbReference>
<dbReference type="InterPro" id="IPR020899">
    <property type="entry name" value="Arg_repress_C"/>
</dbReference>
<proteinExistence type="inferred from homology"/>
<dbReference type="PANTHER" id="PTHR34471">
    <property type="entry name" value="ARGININE REPRESSOR"/>
    <property type="match status" value="1"/>
</dbReference>
<feature type="domain" description="Arginine repressor DNA-binding" evidence="11">
    <location>
        <begin position="12"/>
        <end position="74"/>
    </location>
</feature>
<dbReference type="InterPro" id="IPR036390">
    <property type="entry name" value="WH_DNA-bd_sf"/>
</dbReference>
<sequence>MQQRYSKGQNRQLLTAFTAMLEEGEFRTQNELSDQLSQLGFNSISQPKISRMLKQMGAVRIRNAMNHSIYSLPIHSEQQEIKDSINALALEVINNGVQIILKTTFGGGAILANILDDLDDSFGILATMAVDSTVLIIPRDINNIDELSNSIKKLVCLT</sequence>
<dbReference type="Pfam" id="PF01316">
    <property type="entry name" value="Arg_repressor"/>
    <property type="match status" value="1"/>
</dbReference>
<evidence type="ECO:0000256" key="2">
    <source>
        <dbReference type="ARBA" id="ARBA00005040"/>
    </source>
</evidence>
<protein>
    <recommendedName>
        <fullName evidence="4 10">Arginine repressor</fullName>
    </recommendedName>
</protein>
<keyword evidence="6 10" id="KW-0055">Arginine biosynthesis</keyword>
<evidence type="ECO:0000259" key="11">
    <source>
        <dbReference type="Pfam" id="PF01316"/>
    </source>
</evidence>
<comment type="similarity">
    <text evidence="3 10">Belongs to the ArgR family.</text>
</comment>
<dbReference type="Pfam" id="PF02863">
    <property type="entry name" value="Arg_repressor_C"/>
    <property type="match status" value="1"/>
</dbReference>
<evidence type="ECO:0000256" key="8">
    <source>
        <dbReference type="ARBA" id="ARBA00023125"/>
    </source>
</evidence>
<organism evidence="13 14">
    <name type="scientific">Thalassotalea fonticola</name>
    <dbReference type="NCBI Taxonomy" id="3065649"/>
    <lineage>
        <taxon>Bacteria</taxon>
        <taxon>Pseudomonadati</taxon>
        <taxon>Pseudomonadota</taxon>
        <taxon>Gammaproteobacteria</taxon>
        <taxon>Alteromonadales</taxon>
        <taxon>Colwelliaceae</taxon>
        <taxon>Thalassotalea</taxon>
    </lineage>
</organism>
<evidence type="ECO:0000256" key="3">
    <source>
        <dbReference type="ARBA" id="ARBA00008316"/>
    </source>
</evidence>
<evidence type="ECO:0000313" key="13">
    <source>
        <dbReference type="EMBL" id="WOH36177.1"/>
    </source>
</evidence>
<feature type="domain" description="Arginine repressor C-terminal" evidence="12">
    <location>
        <begin position="89"/>
        <end position="152"/>
    </location>
</feature>
<dbReference type="HAMAP" id="MF_00173">
    <property type="entry name" value="Arg_repressor"/>
    <property type="match status" value="1"/>
</dbReference>
<dbReference type="InterPro" id="IPR020900">
    <property type="entry name" value="Arg_repress_DNA-bd"/>
</dbReference>
<keyword evidence="10" id="KW-0028">Amino-acid biosynthesis</keyword>
<evidence type="ECO:0000256" key="6">
    <source>
        <dbReference type="ARBA" id="ARBA00022571"/>
    </source>
</evidence>
<evidence type="ECO:0000313" key="14">
    <source>
        <dbReference type="Proteomes" id="UP001301442"/>
    </source>
</evidence>
<keyword evidence="5 10" id="KW-0963">Cytoplasm</keyword>
<dbReference type="PANTHER" id="PTHR34471:SF1">
    <property type="entry name" value="ARGININE REPRESSOR"/>
    <property type="match status" value="1"/>
</dbReference>
<reference evidence="13 14" key="1">
    <citation type="submission" date="2023-09" db="EMBL/GenBank/DDBJ databases">
        <authorList>
            <person name="Qi X."/>
        </authorList>
    </citation>
    <scope>NUCLEOTIDE SEQUENCE [LARGE SCALE GENOMIC DNA]</scope>
    <source>
        <strain evidence="13 14">S1-1</strain>
    </source>
</reference>
<evidence type="ECO:0000256" key="1">
    <source>
        <dbReference type="ARBA" id="ARBA00004496"/>
    </source>
</evidence>